<dbReference type="AlphaFoldDB" id="A0A4Y3WVJ1"/>
<comment type="caution">
    <text evidence="2">The sequence shown here is derived from an EMBL/GenBank/DDBJ whole genome shotgun (WGS) entry which is preliminary data.</text>
</comment>
<reference evidence="2 3" key="1">
    <citation type="submission" date="2019-06" db="EMBL/GenBank/DDBJ databases">
        <title>Whole genome shotgun sequence of Pseudonocardia hydrocarbonoxydans NBRC 14498.</title>
        <authorList>
            <person name="Hosoyama A."/>
            <person name="Uohara A."/>
            <person name="Ohji S."/>
            <person name="Ichikawa N."/>
        </authorList>
    </citation>
    <scope>NUCLEOTIDE SEQUENCE [LARGE SCALE GENOMIC DNA]</scope>
    <source>
        <strain evidence="2 3">NBRC 14498</strain>
    </source>
</reference>
<feature type="compositionally biased region" description="Basic and acidic residues" evidence="1">
    <location>
        <begin position="50"/>
        <end position="63"/>
    </location>
</feature>
<name>A0A4Y3WVJ1_9PSEU</name>
<feature type="region of interest" description="Disordered" evidence="1">
    <location>
        <begin position="41"/>
        <end position="63"/>
    </location>
</feature>
<dbReference type="Proteomes" id="UP000320338">
    <property type="component" value="Unassembled WGS sequence"/>
</dbReference>
<evidence type="ECO:0000313" key="3">
    <source>
        <dbReference type="Proteomes" id="UP000320338"/>
    </source>
</evidence>
<evidence type="ECO:0000256" key="1">
    <source>
        <dbReference type="SAM" id="MobiDB-lite"/>
    </source>
</evidence>
<accession>A0A4Y3WVJ1</accession>
<dbReference type="EMBL" id="BJNG01000049">
    <property type="protein sequence ID" value="GEC22598.1"/>
    <property type="molecule type" value="Genomic_DNA"/>
</dbReference>
<gene>
    <name evidence="2" type="ORF">PHY01_48810</name>
</gene>
<protein>
    <submittedName>
        <fullName evidence="2">Uncharacterized protein</fullName>
    </submittedName>
</protein>
<evidence type="ECO:0000313" key="2">
    <source>
        <dbReference type="EMBL" id="GEC22598.1"/>
    </source>
</evidence>
<keyword evidence="3" id="KW-1185">Reference proteome</keyword>
<sequence length="102" mass="10917">MFLGEDLGELLLGGLAAGGALDVVEGAQLGQHRVGSGELDLQVRSASPSPEDRHTVRPPRATERDRLPIIAPTARCVSFVVPDLSVQCVWSYVVDPWSVRVA</sequence>
<proteinExistence type="predicted"/>
<organism evidence="2 3">
    <name type="scientific">Pseudonocardia hydrocarbonoxydans</name>
    <dbReference type="NCBI Taxonomy" id="76726"/>
    <lineage>
        <taxon>Bacteria</taxon>
        <taxon>Bacillati</taxon>
        <taxon>Actinomycetota</taxon>
        <taxon>Actinomycetes</taxon>
        <taxon>Pseudonocardiales</taxon>
        <taxon>Pseudonocardiaceae</taxon>
        <taxon>Pseudonocardia</taxon>
    </lineage>
</organism>